<feature type="region of interest" description="Disordered" evidence="1">
    <location>
        <begin position="63"/>
        <end position="98"/>
    </location>
</feature>
<sequence length="98" mass="11322">MSQEVQFIKITYIYAYMYIFITVDLKGRQIRSDYKCGQCVTESESAKMGDTLQEKVVRYGQESVPNRGRHEMGKDEDVGRSGDGMTWKPQDAESLWPE</sequence>
<gene>
    <name evidence="2" type="ORF">PMACD_LOCUS320</name>
</gene>
<organism evidence="2 3">
    <name type="scientific">Pieris macdunnoughi</name>
    <dbReference type="NCBI Taxonomy" id="345717"/>
    <lineage>
        <taxon>Eukaryota</taxon>
        <taxon>Metazoa</taxon>
        <taxon>Ecdysozoa</taxon>
        <taxon>Arthropoda</taxon>
        <taxon>Hexapoda</taxon>
        <taxon>Insecta</taxon>
        <taxon>Pterygota</taxon>
        <taxon>Neoptera</taxon>
        <taxon>Endopterygota</taxon>
        <taxon>Lepidoptera</taxon>
        <taxon>Glossata</taxon>
        <taxon>Ditrysia</taxon>
        <taxon>Papilionoidea</taxon>
        <taxon>Pieridae</taxon>
        <taxon>Pierinae</taxon>
        <taxon>Pieris</taxon>
    </lineage>
</organism>
<evidence type="ECO:0000256" key="1">
    <source>
        <dbReference type="SAM" id="MobiDB-lite"/>
    </source>
</evidence>
<accession>A0A821L4I5</accession>
<dbReference type="Proteomes" id="UP000663880">
    <property type="component" value="Unassembled WGS sequence"/>
</dbReference>
<name>A0A821L4I5_9NEOP</name>
<dbReference type="AlphaFoldDB" id="A0A821L4I5"/>
<protein>
    <submittedName>
        <fullName evidence="2">Uncharacterized protein</fullName>
    </submittedName>
</protein>
<comment type="caution">
    <text evidence="2">The sequence shown here is derived from an EMBL/GenBank/DDBJ whole genome shotgun (WGS) entry which is preliminary data.</text>
</comment>
<keyword evidence="3" id="KW-1185">Reference proteome</keyword>
<evidence type="ECO:0000313" key="2">
    <source>
        <dbReference type="EMBL" id="CAF4745516.1"/>
    </source>
</evidence>
<proteinExistence type="predicted"/>
<reference evidence="2" key="1">
    <citation type="submission" date="2021-02" db="EMBL/GenBank/DDBJ databases">
        <authorList>
            <person name="Steward A R."/>
        </authorList>
    </citation>
    <scope>NUCLEOTIDE SEQUENCE</scope>
</reference>
<evidence type="ECO:0000313" key="3">
    <source>
        <dbReference type="Proteomes" id="UP000663880"/>
    </source>
</evidence>
<dbReference type="EMBL" id="CAJOBZ010000001">
    <property type="protein sequence ID" value="CAF4745516.1"/>
    <property type="molecule type" value="Genomic_DNA"/>
</dbReference>
<feature type="compositionally biased region" description="Basic and acidic residues" evidence="1">
    <location>
        <begin position="68"/>
        <end position="80"/>
    </location>
</feature>